<name>A0A538TUI2_UNCEI</name>
<evidence type="ECO:0000256" key="5">
    <source>
        <dbReference type="ARBA" id="ARBA00013061"/>
    </source>
</evidence>
<gene>
    <name evidence="13" type="primary">pgk</name>
    <name evidence="17" type="ORF">E6K79_00615</name>
</gene>
<dbReference type="AlphaFoldDB" id="A0A538TUI2"/>
<evidence type="ECO:0000256" key="2">
    <source>
        <dbReference type="ARBA" id="ARBA00004838"/>
    </source>
</evidence>
<dbReference type="GO" id="GO:0005829">
    <property type="term" value="C:cytosol"/>
    <property type="evidence" value="ECO:0007669"/>
    <property type="project" value="TreeGrafter"/>
</dbReference>
<evidence type="ECO:0000256" key="15">
    <source>
        <dbReference type="PIRSR" id="PIRSR000724-2"/>
    </source>
</evidence>
<dbReference type="GO" id="GO:0005524">
    <property type="term" value="F:ATP binding"/>
    <property type="evidence" value="ECO:0007669"/>
    <property type="project" value="UniProtKB-KW"/>
</dbReference>
<dbReference type="PIRSF" id="PIRSF000724">
    <property type="entry name" value="Pgk"/>
    <property type="match status" value="1"/>
</dbReference>
<comment type="caution">
    <text evidence="17">The sequence shown here is derived from an EMBL/GenBank/DDBJ whole genome shotgun (WGS) entry which is preliminary data.</text>
</comment>
<feature type="binding site" evidence="13 14">
    <location>
        <begin position="60"/>
        <end position="63"/>
    </location>
    <ligand>
        <name>substrate</name>
    </ligand>
</feature>
<keyword evidence="12 13" id="KW-0324">Glycolysis</keyword>
<feature type="binding site" evidence="13">
    <location>
        <position position="119"/>
    </location>
    <ligand>
        <name>substrate</name>
    </ligand>
</feature>
<dbReference type="SUPFAM" id="SSF53748">
    <property type="entry name" value="Phosphoglycerate kinase"/>
    <property type="match status" value="1"/>
</dbReference>
<evidence type="ECO:0000313" key="17">
    <source>
        <dbReference type="EMBL" id="TMQ67277.1"/>
    </source>
</evidence>
<dbReference type="GO" id="GO:0004618">
    <property type="term" value="F:phosphoglycerate kinase activity"/>
    <property type="evidence" value="ECO:0007669"/>
    <property type="project" value="UniProtKB-UniRule"/>
</dbReference>
<dbReference type="GO" id="GO:0006094">
    <property type="term" value="P:gluconeogenesis"/>
    <property type="evidence" value="ECO:0007669"/>
    <property type="project" value="TreeGrafter"/>
</dbReference>
<feature type="binding site" evidence="13">
    <location>
        <position position="37"/>
    </location>
    <ligand>
        <name>substrate</name>
    </ligand>
</feature>
<dbReference type="PANTHER" id="PTHR11406:SF23">
    <property type="entry name" value="PHOSPHOGLYCERATE KINASE 1, CHLOROPLASTIC-RELATED"/>
    <property type="match status" value="1"/>
</dbReference>
<accession>A0A538TUI2</accession>
<evidence type="ECO:0000256" key="14">
    <source>
        <dbReference type="PIRSR" id="PIRSR000724-1"/>
    </source>
</evidence>
<dbReference type="InterPro" id="IPR015911">
    <property type="entry name" value="Phosphoglycerate_kinase_CS"/>
</dbReference>
<feature type="binding site" evidence="13">
    <location>
        <position position="293"/>
    </location>
    <ligand>
        <name>ATP</name>
        <dbReference type="ChEBI" id="CHEBI:30616"/>
    </ligand>
</feature>
<keyword evidence="10 13" id="KW-0418">Kinase</keyword>
<dbReference type="FunFam" id="3.40.50.1260:FF:000006">
    <property type="entry name" value="Phosphoglycerate kinase"/>
    <property type="match status" value="1"/>
</dbReference>
<comment type="subcellular location">
    <subcellularLocation>
        <location evidence="13">Cytoplasm</location>
    </subcellularLocation>
</comment>
<dbReference type="GO" id="GO:0006096">
    <property type="term" value="P:glycolytic process"/>
    <property type="evidence" value="ECO:0007669"/>
    <property type="project" value="UniProtKB-UniRule"/>
</dbReference>
<evidence type="ECO:0000256" key="13">
    <source>
        <dbReference type="HAMAP-Rule" id="MF_00145"/>
    </source>
</evidence>
<feature type="binding site" evidence="13 14">
    <location>
        <begin position="21"/>
        <end position="23"/>
    </location>
    <ligand>
        <name>substrate</name>
    </ligand>
</feature>
<reference evidence="17 18" key="1">
    <citation type="journal article" date="2019" name="Nat. Microbiol.">
        <title>Mediterranean grassland soil C-N compound turnover is dependent on rainfall and depth, and is mediated by genomically divergent microorganisms.</title>
        <authorList>
            <person name="Diamond S."/>
            <person name="Andeer P.F."/>
            <person name="Li Z."/>
            <person name="Crits-Christoph A."/>
            <person name="Burstein D."/>
            <person name="Anantharaman K."/>
            <person name="Lane K.R."/>
            <person name="Thomas B.C."/>
            <person name="Pan C."/>
            <person name="Northen T.R."/>
            <person name="Banfield J.F."/>
        </authorList>
    </citation>
    <scope>NUCLEOTIDE SEQUENCE [LARGE SCALE GENOMIC DNA]</scope>
    <source>
        <strain evidence="17">WS_9</strain>
    </source>
</reference>
<evidence type="ECO:0000256" key="4">
    <source>
        <dbReference type="ARBA" id="ARBA00011245"/>
    </source>
</evidence>
<proteinExistence type="inferred from homology"/>
<evidence type="ECO:0000256" key="11">
    <source>
        <dbReference type="ARBA" id="ARBA00022840"/>
    </source>
</evidence>
<comment type="similarity">
    <text evidence="3 13 16">Belongs to the phosphoglycerate kinase family.</text>
</comment>
<dbReference type="InterPro" id="IPR015824">
    <property type="entry name" value="Phosphoglycerate_kinase_N"/>
</dbReference>
<feature type="binding site" evidence="13 15">
    <location>
        <begin position="353"/>
        <end position="356"/>
    </location>
    <ligand>
        <name>ATP</name>
        <dbReference type="ChEBI" id="CHEBI:30616"/>
    </ligand>
</feature>
<evidence type="ECO:0000313" key="18">
    <source>
        <dbReference type="Proteomes" id="UP000317691"/>
    </source>
</evidence>
<evidence type="ECO:0000256" key="12">
    <source>
        <dbReference type="ARBA" id="ARBA00023152"/>
    </source>
</evidence>
<dbReference type="EMBL" id="VBOZ01000002">
    <property type="protein sequence ID" value="TMQ67277.1"/>
    <property type="molecule type" value="Genomic_DNA"/>
</dbReference>
<dbReference type="Pfam" id="PF00162">
    <property type="entry name" value="PGK"/>
    <property type="match status" value="1"/>
</dbReference>
<organism evidence="17 18">
    <name type="scientific">Eiseniibacteriota bacterium</name>
    <dbReference type="NCBI Taxonomy" id="2212470"/>
    <lineage>
        <taxon>Bacteria</taxon>
        <taxon>Candidatus Eiseniibacteriota</taxon>
    </lineage>
</organism>
<feature type="binding site" evidence="13 15">
    <location>
        <position position="203"/>
    </location>
    <ligand>
        <name>ATP</name>
        <dbReference type="ChEBI" id="CHEBI:30616"/>
    </ligand>
</feature>
<evidence type="ECO:0000256" key="1">
    <source>
        <dbReference type="ARBA" id="ARBA00000642"/>
    </source>
</evidence>
<dbReference type="Gene3D" id="3.40.50.1260">
    <property type="entry name" value="Phosphoglycerate kinase, N-terminal domain"/>
    <property type="match status" value="2"/>
</dbReference>
<evidence type="ECO:0000256" key="8">
    <source>
        <dbReference type="ARBA" id="ARBA00022679"/>
    </source>
</evidence>
<dbReference type="PRINTS" id="PR00477">
    <property type="entry name" value="PHGLYCKINASE"/>
</dbReference>
<dbReference type="InterPro" id="IPR036043">
    <property type="entry name" value="Phosphoglycerate_kinase_sf"/>
</dbReference>
<dbReference type="GO" id="GO:0043531">
    <property type="term" value="F:ADP binding"/>
    <property type="evidence" value="ECO:0007669"/>
    <property type="project" value="TreeGrafter"/>
</dbReference>
<dbReference type="UniPathway" id="UPA00109">
    <property type="reaction ID" value="UER00185"/>
</dbReference>
<feature type="binding site" evidence="13 15">
    <location>
        <position position="324"/>
    </location>
    <ligand>
        <name>ATP</name>
        <dbReference type="ChEBI" id="CHEBI:30616"/>
    </ligand>
</feature>
<dbReference type="HAMAP" id="MF_00145">
    <property type="entry name" value="Phosphoglyc_kinase"/>
    <property type="match status" value="1"/>
</dbReference>
<comment type="catalytic activity">
    <reaction evidence="1 13 16">
        <text>(2R)-3-phosphoglycerate + ATP = (2R)-3-phospho-glyceroyl phosphate + ADP</text>
        <dbReference type="Rhea" id="RHEA:14801"/>
        <dbReference type="ChEBI" id="CHEBI:30616"/>
        <dbReference type="ChEBI" id="CHEBI:57604"/>
        <dbReference type="ChEBI" id="CHEBI:58272"/>
        <dbReference type="ChEBI" id="CHEBI:456216"/>
        <dbReference type="EC" id="2.7.2.3"/>
    </reaction>
</comment>
<dbReference type="InterPro" id="IPR001576">
    <property type="entry name" value="Phosphoglycerate_kinase"/>
</dbReference>
<sequence length="403" mass="42402">MSFRRLNELEVSGRRVFVRVDFNVPLGPKGEVSDDSRIVASLPTIRYLIGKGARLVLASHLGRPKGKVDPKQSLRPVRDLLEKFLRAPVAFSEAIVGPSAEAASRALSDGGVLLLENLRFDPREEANDPELSRALAALADAYVDDAFGAAHRAHASIAGMTSYLSDCAAGFLLEQELKALGKLLAGPEHPYVAILGGAKISGKIDVLRNLLPRVDRVVIGGGMMFTFLRARGLATGRSLVEADRIPLAKEILDDSSQARKILLPSDCVAAEDISGADPGRVVPVTAIPEDRAGVDIGPESLASIADALAEARTIFWNGPMGVFEVPRYAEGTMRVAVEVAKATKRGAFTVVGGGDSLAAVKRAGVDGQISHCSTGGGASLEFLEGKTLPGVAALEASAKARAR</sequence>
<evidence type="ECO:0000256" key="6">
    <source>
        <dbReference type="ARBA" id="ARBA00016471"/>
    </source>
</evidence>
<feature type="binding site" evidence="13">
    <location>
        <position position="152"/>
    </location>
    <ligand>
        <name>substrate</name>
    </ligand>
</feature>
<keyword evidence="8 13" id="KW-0808">Transferase</keyword>
<evidence type="ECO:0000256" key="9">
    <source>
        <dbReference type="ARBA" id="ARBA00022741"/>
    </source>
</evidence>
<evidence type="ECO:0000256" key="7">
    <source>
        <dbReference type="ARBA" id="ARBA00022490"/>
    </source>
</evidence>
<feature type="binding site" evidence="14">
    <location>
        <position position="152"/>
    </location>
    <ligand>
        <name>(2R)-3-phosphoglycerate</name>
        <dbReference type="ChEBI" id="CHEBI:58272"/>
    </ligand>
</feature>
<dbReference type="PROSITE" id="PS00111">
    <property type="entry name" value="PGLYCERATE_KINASE"/>
    <property type="match status" value="1"/>
</dbReference>
<evidence type="ECO:0000256" key="3">
    <source>
        <dbReference type="ARBA" id="ARBA00008982"/>
    </source>
</evidence>
<keyword evidence="7 13" id="KW-0963">Cytoplasm</keyword>
<comment type="pathway">
    <text evidence="2 13">Carbohydrate degradation; glycolysis; pyruvate from D-glyceraldehyde 3-phosphate: step 2/5.</text>
</comment>
<evidence type="ECO:0000256" key="16">
    <source>
        <dbReference type="RuleBase" id="RU000532"/>
    </source>
</evidence>
<dbReference type="EC" id="2.7.2.3" evidence="5 13"/>
<feature type="binding site" evidence="14">
    <location>
        <position position="119"/>
    </location>
    <ligand>
        <name>(2R)-3-phosphoglycerate</name>
        <dbReference type="ChEBI" id="CHEBI:58272"/>
    </ligand>
</feature>
<keyword evidence="9 13" id="KW-0547">Nucleotide-binding</keyword>
<dbReference type="FunFam" id="3.40.50.1260:FF:000031">
    <property type="entry name" value="Phosphoglycerate kinase 1"/>
    <property type="match status" value="1"/>
</dbReference>
<evidence type="ECO:0000256" key="10">
    <source>
        <dbReference type="ARBA" id="ARBA00022777"/>
    </source>
</evidence>
<keyword evidence="11 13" id="KW-0067">ATP-binding</keyword>
<protein>
    <recommendedName>
        <fullName evidence="6 13">Phosphoglycerate kinase</fullName>
        <ecNumber evidence="5 13">2.7.2.3</ecNumber>
    </recommendedName>
</protein>
<dbReference type="Proteomes" id="UP000317691">
    <property type="component" value="Unassembled WGS sequence"/>
</dbReference>
<feature type="binding site" evidence="14">
    <location>
        <position position="37"/>
    </location>
    <ligand>
        <name>(2R)-3-phosphoglycerate</name>
        <dbReference type="ChEBI" id="CHEBI:58272"/>
    </ligand>
</feature>
<comment type="subunit">
    <text evidence="4 13">Monomer.</text>
</comment>
<dbReference type="PANTHER" id="PTHR11406">
    <property type="entry name" value="PHOSPHOGLYCERATE KINASE"/>
    <property type="match status" value="1"/>
</dbReference>